<comment type="caution">
    <text evidence="1">The sequence shown here is derived from an EMBL/GenBank/DDBJ whole genome shotgun (WGS) entry which is preliminary data.</text>
</comment>
<evidence type="ECO:0000313" key="2">
    <source>
        <dbReference type="Proteomes" id="UP000737018"/>
    </source>
</evidence>
<keyword evidence="2" id="KW-1185">Reference proteome</keyword>
<evidence type="ECO:0000313" key="1">
    <source>
        <dbReference type="EMBL" id="KAF3945323.1"/>
    </source>
</evidence>
<sequence>MKVCPTLCHQAFKHDTTAKLDILDRHSSAYSFWSWIFSFCTSNTLIIIYQRLLSLDLVNSLALTRLRKADLRNFGSWLFLKYLKEQFKVHLSWHRVSGVQKLKTKMSGGNVICIFNRQFSLLH</sequence>
<organism evidence="1 2">
    <name type="scientific">Castanea mollissima</name>
    <name type="common">Chinese chestnut</name>
    <dbReference type="NCBI Taxonomy" id="60419"/>
    <lineage>
        <taxon>Eukaryota</taxon>
        <taxon>Viridiplantae</taxon>
        <taxon>Streptophyta</taxon>
        <taxon>Embryophyta</taxon>
        <taxon>Tracheophyta</taxon>
        <taxon>Spermatophyta</taxon>
        <taxon>Magnoliopsida</taxon>
        <taxon>eudicotyledons</taxon>
        <taxon>Gunneridae</taxon>
        <taxon>Pentapetalae</taxon>
        <taxon>rosids</taxon>
        <taxon>fabids</taxon>
        <taxon>Fagales</taxon>
        <taxon>Fagaceae</taxon>
        <taxon>Castanea</taxon>
    </lineage>
</organism>
<dbReference type="AlphaFoldDB" id="A0A8J4QHP2"/>
<dbReference type="EMBL" id="JRKL02012465">
    <property type="protein sequence ID" value="KAF3945323.1"/>
    <property type="molecule type" value="Genomic_DNA"/>
</dbReference>
<dbReference type="Proteomes" id="UP000737018">
    <property type="component" value="Unassembled WGS sequence"/>
</dbReference>
<reference evidence="1" key="1">
    <citation type="submission" date="2020-03" db="EMBL/GenBank/DDBJ databases">
        <title>Castanea mollissima Vanexum genome sequencing.</title>
        <authorList>
            <person name="Staton M."/>
        </authorList>
    </citation>
    <scope>NUCLEOTIDE SEQUENCE</scope>
    <source>
        <tissue evidence="1">Leaf</tissue>
    </source>
</reference>
<protein>
    <submittedName>
        <fullName evidence="1">Uncharacterized protein</fullName>
    </submittedName>
</protein>
<accession>A0A8J4QHP2</accession>
<gene>
    <name evidence="1" type="ORF">CMV_028289</name>
</gene>
<name>A0A8J4QHP2_9ROSI</name>
<proteinExistence type="predicted"/>